<dbReference type="SUPFAM" id="SSF57414">
    <property type="entry name" value="Hairpin loop containing domain-like"/>
    <property type="match status" value="1"/>
</dbReference>
<evidence type="ECO:0008006" key="4">
    <source>
        <dbReference type="Google" id="ProtNLM"/>
    </source>
</evidence>
<feature type="signal peptide" evidence="1">
    <location>
        <begin position="1"/>
        <end position="22"/>
    </location>
</feature>
<gene>
    <name evidence="2" type="ORF">ACHHYP_00411</name>
</gene>
<feature type="chain" id="PRO_5011963750" description="Secreted protein" evidence="1">
    <location>
        <begin position="23"/>
        <end position="129"/>
    </location>
</feature>
<accession>A0A1V9ZUM5</accession>
<evidence type="ECO:0000313" key="3">
    <source>
        <dbReference type="Proteomes" id="UP000243579"/>
    </source>
</evidence>
<sequence length="129" mass="13441">MLRRLCTLLAVAFAALFLDAYSEEAPGVTHRELEATVDPTVPQVACNISATKDRATCTAVMINMDAPGGTMTKFYVGGDVLGQVTDCCNACAAAADCTGFSIFASVCSLKSSIAEAVPTANALLGHYKR</sequence>
<protein>
    <recommendedName>
        <fullName evidence="4">Secreted protein</fullName>
    </recommendedName>
</protein>
<keyword evidence="1" id="KW-0732">Signal</keyword>
<reference evidence="2 3" key="1">
    <citation type="journal article" date="2014" name="Genome Biol. Evol.">
        <title>The secreted proteins of Achlya hypogyna and Thraustotheca clavata identify the ancestral oomycete secretome and reveal gene acquisitions by horizontal gene transfer.</title>
        <authorList>
            <person name="Misner I."/>
            <person name="Blouin N."/>
            <person name="Leonard G."/>
            <person name="Richards T.A."/>
            <person name="Lane C.E."/>
        </authorList>
    </citation>
    <scope>NUCLEOTIDE SEQUENCE [LARGE SCALE GENOMIC DNA]</scope>
    <source>
        <strain evidence="2 3">ATCC 48635</strain>
    </source>
</reference>
<dbReference type="Proteomes" id="UP000243579">
    <property type="component" value="Unassembled WGS sequence"/>
</dbReference>
<keyword evidence="3" id="KW-1185">Reference proteome</keyword>
<proteinExistence type="predicted"/>
<evidence type="ECO:0000256" key="1">
    <source>
        <dbReference type="SAM" id="SignalP"/>
    </source>
</evidence>
<dbReference type="AlphaFoldDB" id="A0A1V9ZUM5"/>
<organism evidence="2 3">
    <name type="scientific">Achlya hypogyna</name>
    <name type="common">Oomycete</name>
    <name type="synonym">Protoachlya hypogyna</name>
    <dbReference type="NCBI Taxonomy" id="1202772"/>
    <lineage>
        <taxon>Eukaryota</taxon>
        <taxon>Sar</taxon>
        <taxon>Stramenopiles</taxon>
        <taxon>Oomycota</taxon>
        <taxon>Saprolegniomycetes</taxon>
        <taxon>Saprolegniales</taxon>
        <taxon>Achlyaceae</taxon>
        <taxon>Achlya</taxon>
    </lineage>
</organism>
<dbReference type="EMBL" id="JNBR01000003">
    <property type="protein sequence ID" value="OQS01679.1"/>
    <property type="molecule type" value="Genomic_DNA"/>
</dbReference>
<dbReference type="Gene3D" id="3.50.4.10">
    <property type="entry name" value="Hepatocyte Growth Factor"/>
    <property type="match status" value="1"/>
</dbReference>
<comment type="caution">
    <text evidence="2">The sequence shown here is derived from an EMBL/GenBank/DDBJ whole genome shotgun (WGS) entry which is preliminary data.</text>
</comment>
<evidence type="ECO:0000313" key="2">
    <source>
        <dbReference type="EMBL" id="OQS01679.1"/>
    </source>
</evidence>
<name>A0A1V9ZUM5_ACHHY</name>